<reference evidence="1" key="1">
    <citation type="submission" date="2018-11" db="EMBL/GenBank/DDBJ databases">
        <authorList>
            <consortium name="Pathogen Informatics"/>
        </authorList>
    </citation>
    <scope>NUCLEOTIDE SEQUENCE</scope>
</reference>
<evidence type="ECO:0000313" key="2">
    <source>
        <dbReference type="Proteomes" id="UP000784294"/>
    </source>
</evidence>
<accession>A0A448XQZ2</accession>
<dbReference type="Proteomes" id="UP000784294">
    <property type="component" value="Unassembled WGS sequence"/>
</dbReference>
<dbReference type="EMBL" id="CAAALY010276140">
    <property type="protein sequence ID" value="VEL42724.1"/>
    <property type="molecule type" value="Genomic_DNA"/>
</dbReference>
<keyword evidence="2" id="KW-1185">Reference proteome</keyword>
<protein>
    <submittedName>
        <fullName evidence="1">Uncharacterized protein</fullName>
    </submittedName>
</protein>
<dbReference type="AlphaFoldDB" id="A0A448XQZ2"/>
<sequence>MSTHFSAYAAKDEVPTWMEACLELKLLFRLEARTQQTLFPYASASCWVIVELQRLPKPVSCSKCSLAEESSNPECFITIFRQLMFAKL</sequence>
<proteinExistence type="predicted"/>
<organism evidence="1 2">
    <name type="scientific">Protopolystoma xenopodis</name>
    <dbReference type="NCBI Taxonomy" id="117903"/>
    <lineage>
        <taxon>Eukaryota</taxon>
        <taxon>Metazoa</taxon>
        <taxon>Spiralia</taxon>
        <taxon>Lophotrochozoa</taxon>
        <taxon>Platyhelminthes</taxon>
        <taxon>Monogenea</taxon>
        <taxon>Polyopisthocotylea</taxon>
        <taxon>Polystomatidea</taxon>
        <taxon>Polystomatidae</taxon>
        <taxon>Protopolystoma</taxon>
    </lineage>
</organism>
<evidence type="ECO:0000313" key="1">
    <source>
        <dbReference type="EMBL" id="VEL42724.1"/>
    </source>
</evidence>
<gene>
    <name evidence="1" type="ORF">PXEA_LOCUS36164</name>
</gene>
<comment type="caution">
    <text evidence="1">The sequence shown here is derived from an EMBL/GenBank/DDBJ whole genome shotgun (WGS) entry which is preliminary data.</text>
</comment>
<name>A0A448XQZ2_9PLAT</name>